<dbReference type="GO" id="GO:0033573">
    <property type="term" value="C:high-affinity iron permease complex"/>
    <property type="evidence" value="ECO:0007669"/>
    <property type="project" value="InterPro"/>
</dbReference>
<dbReference type="GO" id="GO:0015093">
    <property type="term" value="F:ferrous iron transmembrane transporter activity"/>
    <property type="evidence" value="ECO:0007669"/>
    <property type="project" value="TreeGrafter"/>
</dbReference>
<feature type="transmembrane region" description="Helical" evidence="10">
    <location>
        <begin position="560"/>
        <end position="582"/>
    </location>
</feature>
<evidence type="ECO:0000256" key="5">
    <source>
        <dbReference type="ARBA" id="ARBA00022723"/>
    </source>
</evidence>
<evidence type="ECO:0000256" key="2">
    <source>
        <dbReference type="ARBA" id="ARBA00008333"/>
    </source>
</evidence>
<dbReference type="PANTHER" id="PTHR31632:SF2">
    <property type="entry name" value="PLASMA MEMBRANE IRON PERMEASE"/>
    <property type="match status" value="1"/>
</dbReference>
<feature type="transmembrane region" description="Helical" evidence="10">
    <location>
        <begin position="527"/>
        <end position="548"/>
    </location>
</feature>
<feature type="transmembrane region" description="Helical" evidence="10">
    <location>
        <begin position="610"/>
        <end position="628"/>
    </location>
</feature>
<feature type="domain" description="Cytochrome c" evidence="11">
    <location>
        <begin position="125"/>
        <end position="212"/>
    </location>
</feature>
<dbReference type="GO" id="GO:0009055">
    <property type="term" value="F:electron transfer activity"/>
    <property type="evidence" value="ECO:0007669"/>
    <property type="project" value="InterPro"/>
</dbReference>
<dbReference type="OrthoDB" id="9765171at2"/>
<keyword evidence="3 9" id="KW-0349">Heme</keyword>
<keyword evidence="4 10" id="KW-0812">Transmembrane</keyword>
<dbReference type="PANTHER" id="PTHR31632">
    <property type="entry name" value="IRON TRANSPORTER FTH1"/>
    <property type="match status" value="1"/>
</dbReference>
<feature type="transmembrane region" description="Helical" evidence="10">
    <location>
        <begin position="490"/>
        <end position="507"/>
    </location>
</feature>
<dbReference type="InterPro" id="IPR036909">
    <property type="entry name" value="Cyt_c-like_dom_sf"/>
</dbReference>
<name>A0A3A3FJM6_9BURK</name>
<evidence type="ECO:0000256" key="10">
    <source>
        <dbReference type="SAM" id="Phobius"/>
    </source>
</evidence>
<evidence type="ECO:0000256" key="1">
    <source>
        <dbReference type="ARBA" id="ARBA00004141"/>
    </source>
</evidence>
<evidence type="ECO:0000313" key="12">
    <source>
        <dbReference type="EMBL" id="RJF95497.1"/>
    </source>
</evidence>
<dbReference type="Pfam" id="PF03239">
    <property type="entry name" value="FTR1"/>
    <property type="match status" value="1"/>
</dbReference>
<evidence type="ECO:0000256" key="4">
    <source>
        <dbReference type="ARBA" id="ARBA00022692"/>
    </source>
</evidence>
<evidence type="ECO:0000313" key="13">
    <source>
        <dbReference type="Proteomes" id="UP000265955"/>
    </source>
</evidence>
<evidence type="ECO:0000256" key="7">
    <source>
        <dbReference type="ARBA" id="ARBA00023004"/>
    </source>
</evidence>
<dbReference type="Gene3D" id="1.10.760.10">
    <property type="entry name" value="Cytochrome c-like domain"/>
    <property type="match status" value="1"/>
</dbReference>
<keyword evidence="5 9" id="KW-0479">Metal-binding</keyword>
<dbReference type="GO" id="GO:0020037">
    <property type="term" value="F:heme binding"/>
    <property type="evidence" value="ECO:0007669"/>
    <property type="project" value="InterPro"/>
</dbReference>
<organism evidence="12 13">
    <name type="scientific">Noviherbaspirillum saxi</name>
    <dbReference type="NCBI Taxonomy" id="2320863"/>
    <lineage>
        <taxon>Bacteria</taxon>
        <taxon>Pseudomonadati</taxon>
        <taxon>Pseudomonadota</taxon>
        <taxon>Betaproteobacteria</taxon>
        <taxon>Burkholderiales</taxon>
        <taxon>Oxalobacteraceae</taxon>
        <taxon>Noviherbaspirillum</taxon>
    </lineage>
</organism>
<dbReference type="PROSITE" id="PS51007">
    <property type="entry name" value="CYTC"/>
    <property type="match status" value="1"/>
</dbReference>
<proteinExistence type="inferred from homology"/>
<keyword evidence="8 10" id="KW-0472">Membrane</keyword>
<comment type="caution">
    <text evidence="12">The sequence shown here is derived from an EMBL/GenBank/DDBJ whole genome shotgun (WGS) entry which is preliminary data.</text>
</comment>
<dbReference type="InterPro" id="IPR004923">
    <property type="entry name" value="FTR1/Fip1/EfeU"/>
</dbReference>
<dbReference type="GO" id="GO:0046872">
    <property type="term" value="F:metal ion binding"/>
    <property type="evidence" value="ECO:0007669"/>
    <property type="project" value="UniProtKB-KW"/>
</dbReference>
<evidence type="ECO:0000256" key="8">
    <source>
        <dbReference type="ARBA" id="ARBA00023136"/>
    </source>
</evidence>
<reference evidence="13" key="1">
    <citation type="submission" date="2018-09" db="EMBL/GenBank/DDBJ databases">
        <authorList>
            <person name="Zhu H."/>
        </authorList>
    </citation>
    <scope>NUCLEOTIDE SEQUENCE [LARGE SCALE GENOMIC DNA]</scope>
    <source>
        <strain evidence="13">K1R23-30</strain>
    </source>
</reference>
<sequence>MALLLPLISFTAPASSMEKVTEEKAKQIWQMLDYLAVDYAGAVKDGKIANDAEYAEMQEFSQNAEQQIRELPNTTATAQLIQEAARLRKIIADKAAPVLVAEHARNLASTLLAAYPVPVAPGKMPELQHGARLYQAQCAACHGQAGHADGPLAAKLEPPPIAFADHDRAKERSIFSLYQTTTRGVEGTAMASFGTLSEDDRWAVAFFASTLAYSDSDRQLGAKLWSSDKSLHAVIAELGILTQTAEASLTKRLGPENARAVLAYLRSHPEILNASKADGLALSKSKLRESLLMLEKGDKADASRLAISAYLDGFEPVEPALAAKNKVLFEEIEKTMGTYRAALSEAQLETARSTEKHLQALLTDAQATLGAADSADPLATFIGALTILLREGLEALLIVVAMIAFLRRAERSDVLPYVHAGWVSALAAGGLTWAVATYLIDLSGASREMTEGFSAIFAAVMLLTVGIWMHQKSLAGRWQAYVKEKLSHALNKRSATVLFVLSFVTVYREVFETVLFYAALWNDGNGLYLLGGLTAGVVILSVIAAILLRTTARLPISQFFAVSSALVAVLAIVLIGKGVAALQEAGMLDVTPISVPRIDLLGIYPSQQTLIAQAIVLFVVIISFGFNLRPPKKKNI</sequence>
<dbReference type="Pfam" id="PF13442">
    <property type="entry name" value="Cytochrome_CBB3"/>
    <property type="match status" value="1"/>
</dbReference>
<gene>
    <name evidence="12" type="ORF">D3871_19030</name>
</gene>
<keyword evidence="13" id="KW-1185">Reference proteome</keyword>
<dbReference type="Proteomes" id="UP000265955">
    <property type="component" value="Unassembled WGS sequence"/>
</dbReference>
<dbReference type="EMBL" id="QYUO01000002">
    <property type="protein sequence ID" value="RJF95497.1"/>
    <property type="molecule type" value="Genomic_DNA"/>
</dbReference>
<keyword evidence="6 10" id="KW-1133">Transmembrane helix</keyword>
<evidence type="ECO:0000256" key="3">
    <source>
        <dbReference type="ARBA" id="ARBA00022617"/>
    </source>
</evidence>
<evidence type="ECO:0000256" key="9">
    <source>
        <dbReference type="PROSITE-ProRule" id="PRU00433"/>
    </source>
</evidence>
<evidence type="ECO:0000259" key="11">
    <source>
        <dbReference type="PROSITE" id="PS51007"/>
    </source>
</evidence>
<feature type="transmembrane region" description="Helical" evidence="10">
    <location>
        <begin position="381"/>
        <end position="405"/>
    </location>
</feature>
<dbReference type="InterPro" id="IPR009056">
    <property type="entry name" value="Cyt_c-like_dom"/>
</dbReference>
<comment type="similarity">
    <text evidence="2">Belongs to the oxidase-dependent Fe transporter (OFeT) (TC 9.A.10.1) family.</text>
</comment>
<keyword evidence="7 9" id="KW-0408">Iron</keyword>
<dbReference type="RefSeq" id="WP_119770646.1">
    <property type="nucleotide sequence ID" value="NZ_QYUO01000002.1"/>
</dbReference>
<evidence type="ECO:0000256" key="6">
    <source>
        <dbReference type="ARBA" id="ARBA00022989"/>
    </source>
</evidence>
<feature type="transmembrane region" description="Helical" evidence="10">
    <location>
        <begin position="417"/>
        <end position="440"/>
    </location>
</feature>
<dbReference type="AlphaFoldDB" id="A0A3A3FJM6"/>
<protein>
    <submittedName>
        <fullName evidence="12">Iron permease</fullName>
    </submittedName>
</protein>
<accession>A0A3A3FJM6</accession>
<comment type="subcellular location">
    <subcellularLocation>
        <location evidence="1">Membrane</location>
        <topology evidence="1">Multi-pass membrane protein</topology>
    </subcellularLocation>
</comment>
<dbReference type="SUPFAM" id="SSF46626">
    <property type="entry name" value="Cytochrome c"/>
    <property type="match status" value="1"/>
</dbReference>
<feature type="transmembrane region" description="Helical" evidence="10">
    <location>
        <begin position="452"/>
        <end position="469"/>
    </location>
</feature>